<protein>
    <submittedName>
        <fullName evidence="1">Uncharacterized protein</fullName>
    </submittedName>
</protein>
<dbReference type="STRING" id="1008459.TASI_0561"/>
<name>G4QAM6_TAYAM</name>
<organism evidence="1 2">
    <name type="scientific">Taylorella asinigenitalis (strain MCE3)</name>
    <dbReference type="NCBI Taxonomy" id="1008459"/>
    <lineage>
        <taxon>Bacteria</taxon>
        <taxon>Pseudomonadati</taxon>
        <taxon>Pseudomonadota</taxon>
        <taxon>Betaproteobacteria</taxon>
        <taxon>Burkholderiales</taxon>
        <taxon>Alcaligenaceae</taxon>
        <taxon>Taylorella</taxon>
    </lineage>
</organism>
<evidence type="ECO:0000313" key="2">
    <source>
        <dbReference type="Proteomes" id="UP000009284"/>
    </source>
</evidence>
<dbReference type="HOGENOM" id="CLU_3085687_0_0_4"/>
<sequence>MQKNYLQFLLTLLFKEPPSKYTSLISQAPELKQFTSQITTSDSPILASKIFL</sequence>
<dbReference type="EMBL" id="CP003059">
    <property type="protein sequence ID" value="AEP36336.1"/>
    <property type="molecule type" value="Genomic_DNA"/>
</dbReference>
<evidence type="ECO:0000313" key="1">
    <source>
        <dbReference type="EMBL" id="AEP36336.1"/>
    </source>
</evidence>
<dbReference type="AlphaFoldDB" id="G4QAM6"/>
<gene>
    <name evidence="1" type="ordered locus">TASI_0561</name>
</gene>
<dbReference type="KEGG" id="tas:TASI_0561"/>
<accession>G4QAM6</accession>
<proteinExistence type="predicted"/>
<reference key="1">
    <citation type="submission" date="2011-09" db="EMBL/GenBank/DDBJ databases">
        <title>Genomic characterization of the Taylorella genus.</title>
        <authorList>
            <person name="Hebert L."/>
            <person name="Moumen B."/>
            <person name="Pons N."/>
            <person name="Duquesne F."/>
            <person name="Breuil M.-F."/>
            <person name="Goux D."/>
            <person name="Batto J.-M."/>
            <person name="Renault P."/>
            <person name="Laugier C."/>
            <person name="Petry S."/>
        </authorList>
    </citation>
    <scope>NUCLEOTIDE SEQUENCE</scope>
    <source>
        <strain>MCE3</strain>
    </source>
</reference>
<dbReference type="Proteomes" id="UP000009284">
    <property type="component" value="Chromosome"/>
</dbReference>
<keyword evidence="2" id="KW-1185">Reference proteome</keyword>
<reference evidence="1 2" key="2">
    <citation type="journal article" date="2012" name="PLoS ONE">
        <title>Genomic characterization of the taylorella genus.</title>
        <authorList>
            <person name="Hebert L."/>
            <person name="Moumen B."/>
            <person name="Pons N."/>
            <person name="Duquesne F."/>
            <person name="Breuil M.F."/>
            <person name="Goux D."/>
            <person name="Batto J.M."/>
            <person name="Laugier C."/>
            <person name="Renault P."/>
            <person name="Petry S."/>
        </authorList>
    </citation>
    <scope>NUCLEOTIDE SEQUENCE [LARGE SCALE GENOMIC DNA]</scope>
    <source>
        <strain evidence="1 2">MCE3</strain>
    </source>
</reference>